<reference evidence="3" key="1">
    <citation type="journal article" date="2020" name="New Phytol.">
        <title>Comparative genomics reveals dynamic genome evolution in host specialist ectomycorrhizal fungi.</title>
        <authorList>
            <person name="Lofgren L.A."/>
            <person name="Nguyen N.H."/>
            <person name="Vilgalys R."/>
            <person name="Ruytinx J."/>
            <person name="Liao H.L."/>
            <person name="Branco S."/>
            <person name="Kuo A."/>
            <person name="LaButti K."/>
            <person name="Lipzen A."/>
            <person name="Andreopoulos W."/>
            <person name="Pangilinan J."/>
            <person name="Riley R."/>
            <person name="Hundley H."/>
            <person name="Na H."/>
            <person name="Barry K."/>
            <person name="Grigoriev I.V."/>
            <person name="Stajich J.E."/>
            <person name="Kennedy P.G."/>
        </authorList>
    </citation>
    <scope>NUCLEOTIDE SEQUENCE</scope>
    <source>
        <strain evidence="3">FC423</strain>
    </source>
</reference>
<gene>
    <name evidence="3" type="ORF">F5147DRAFT_658369</name>
</gene>
<dbReference type="Proteomes" id="UP000823399">
    <property type="component" value="Unassembled WGS sequence"/>
</dbReference>
<feature type="region of interest" description="Disordered" evidence="1">
    <location>
        <begin position="233"/>
        <end position="259"/>
    </location>
</feature>
<dbReference type="RefSeq" id="XP_041285953.1">
    <property type="nucleotide sequence ID" value="XM_041434432.1"/>
</dbReference>
<dbReference type="InterPro" id="IPR045341">
    <property type="entry name" value="DUF6532"/>
</dbReference>
<comment type="caution">
    <text evidence="3">The sequence shown here is derived from an EMBL/GenBank/DDBJ whole genome shotgun (WGS) entry which is preliminary data.</text>
</comment>
<proteinExistence type="predicted"/>
<evidence type="ECO:0000256" key="1">
    <source>
        <dbReference type="SAM" id="MobiDB-lite"/>
    </source>
</evidence>
<dbReference type="EMBL" id="JABBWM010000110">
    <property type="protein sequence ID" value="KAG2089614.1"/>
    <property type="molecule type" value="Genomic_DNA"/>
</dbReference>
<evidence type="ECO:0000313" key="4">
    <source>
        <dbReference type="Proteomes" id="UP000823399"/>
    </source>
</evidence>
<dbReference type="GeneID" id="64696691"/>
<keyword evidence="4" id="KW-1185">Reference proteome</keyword>
<accession>A0A9P7JM75</accession>
<protein>
    <recommendedName>
        <fullName evidence="2">DUF6532 domain-containing protein</fullName>
    </recommendedName>
</protein>
<dbReference type="Pfam" id="PF20149">
    <property type="entry name" value="DUF6532"/>
    <property type="match status" value="1"/>
</dbReference>
<feature type="compositionally biased region" description="Polar residues" evidence="1">
    <location>
        <begin position="240"/>
        <end position="249"/>
    </location>
</feature>
<organism evidence="3 4">
    <name type="scientific">Suillus discolor</name>
    <dbReference type="NCBI Taxonomy" id="1912936"/>
    <lineage>
        <taxon>Eukaryota</taxon>
        <taxon>Fungi</taxon>
        <taxon>Dikarya</taxon>
        <taxon>Basidiomycota</taxon>
        <taxon>Agaricomycotina</taxon>
        <taxon>Agaricomycetes</taxon>
        <taxon>Agaricomycetidae</taxon>
        <taxon>Boletales</taxon>
        <taxon>Suillineae</taxon>
        <taxon>Suillaceae</taxon>
        <taxon>Suillus</taxon>
    </lineage>
</organism>
<evidence type="ECO:0000313" key="3">
    <source>
        <dbReference type="EMBL" id="KAG2089614.1"/>
    </source>
</evidence>
<dbReference type="AlphaFoldDB" id="A0A9P7JM75"/>
<feature type="domain" description="DUF6532" evidence="2">
    <location>
        <begin position="27"/>
        <end position="192"/>
    </location>
</feature>
<evidence type="ECO:0000259" key="2">
    <source>
        <dbReference type="Pfam" id="PF20149"/>
    </source>
</evidence>
<sequence>MWIDFISCLDNIWDISDYADEMQDIWDRAFPNITHIVSKKNDPVYKLLMQCAYDYRSDFGERAELVVCKFLERNKWDPDAIRVAVAFLVPEQTKLVDAAGHITWVNPNIYPYMWKVVEGDTQGTEDCQGAFEDACILDVFALYLENVHNLPKEFRRQSMPKGALAIATAAVERAWKMWSMGTYVKPKRATQSQFAEGLWNDRTSLVMESLNKASRRKWKKIFKGAKAFIDAHRKRPSRRAQAQRNSMGTNGRAACIKDDSGTDSGSDILLMV</sequence>
<name>A0A9P7JM75_9AGAM</name>
<dbReference type="OrthoDB" id="2682674at2759"/>